<dbReference type="SMART" id="SM00387">
    <property type="entry name" value="HATPase_c"/>
    <property type="match status" value="1"/>
</dbReference>
<keyword evidence="9" id="KW-0067">ATP-binding</keyword>
<evidence type="ECO:0000256" key="5">
    <source>
        <dbReference type="ARBA" id="ARBA00022553"/>
    </source>
</evidence>
<dbReference type="PROSITE" id="PS50885">
    <property type="entry name" value="HAMP"/>
    <property type="match status" value="1"/>
</dbReference>
<dbReference type="RefSeq" id="WP_083726664.1">
    <property type="nucleotide sequence ID" value="NZ_FOUD01000017.1"/>
</dbReference>
<keyword evidence="11" id="KW-0472">Membrane</keyword>
<comment type="catalytic activity">
    <reaction evidence="1">
        <text>ATP + protein L-histidine = ADP + protein N-phospho-L-histidine.</text>
        <dbReference type="EC" id="2.7.13.3"/>
    </reaction>
</comment>
<accession>A0A1S8DHM2</accession>
<dbReference type="InterPro" id="IPR003660">
    <property type="entry name" value="HAMP_dom"/>
</dbReference>
<dbReference type="SMART" id="SM00388">
    <property type="entry name" value="HisKA"/>
    <property type="match status" value="1"/>
</dbReference>
<feature type="region of interest" description="Disordered" evidence="10">
    <location>
        <begin position="80"/>
        <end position="115"/>
    </location>
</feature>
<dbReference type="Pfam" id="PF00512">
    <property type="entry name" value="HisKA"/>
    <property type="match status" value="1"/>
</dbReference>
<dbReference type="InterPro" id="IPR050980">
    <property type="entry name" value="2C_sensor_his_kinase"/>
</dbReference>
<dbReference type="Pfam" id="PF00672">
    <property type="entry name" value="HAMP"/>
    <property type="match status" value="1"/>
</dbReference>
<dbReference type="EMBL" id="MUBC01000015">
    <property type="protein sequence ID" value="ONM44276.1"/>
    <property type="molecule type" value="Genomic_DNA"/>
</dbReference>
<dbReference type="InterPro" id="IPR005467">
    <property type="entry name" value="His_kinase_dom"/>
</dbReference>
<feature type="compositionally biased region" description="Pro residues" evidence="10">
    <location>
        <begin position="90"/>
        <end position="104"/>
    </location>
</feature>
<keyword evidence="7" id="KW-0547">Nucleotide-binding</keyword>
<dbReference type="GO" id="GO:0005886">
    <property type="term" value="C:plasma membrane"/>
    <property type="evidence" value="ECO:0007669"/>
    <property type="project" value="UniProtKB-SubCell"/>
</dbReference>
<evidence type="ECO:0000259" key="12">
    <source>
        <dbReference type="PROSITE" id="PS50109"/>
    </source>
</evidence>
<reference evidence="14 15" key="1">
    <citation type="submission" date="2017-01" db="EMBL/GenBank/DDBJ databases">
        <title>Draft genome sequence of Pseudomonas pachastrellae type strain CCUG 46540T from a deep sea.</title>
        <authorList>
            <person name="Gomila M."/>
            <person name="Mulet M."/>
            <person name="Lalucat J."/>
            <person name="Garcia-Valdes E."/>
        </authorList>
    </citation>
    <scope>NUCLEOTIDE SEQUENCE [LARGE SCALE GENOMIC DNA]</scope>
    <source>
        <strain evidence="14 15">CCUG 46540</strain>
    </source>
</reference>
<dbReference type="PRINTS" id="PR00344">
    <property type="entry name" value="BCTRLSENSOR"/>
</dbReference>
<evidence type="ECO:0000259" key="13">
    <source>
        <dbReference type="PROSITE" id="PS50885"/>
    </source>
</evidence>
<dbReference type="AlphaFoldDB" id="A0A1S8DHM2"/>
<gene>
    <name evidence="14" type="ORF">BXT89_08510</name>
</gene>
<dbReference type="CDD" id="cd00082">
    <property type="entry name" value="HisKA"/>
    <property type="match status" value="1"/>
</dbReference>
<keyword evidence="11" id="KW-0812">Transmembrane</keyword>
<dbReference type="SUPFAM" id="SSF55874">
    <property type="entry name" value="ATPase domain of HSP90 chaperone/DNA topoisomerase II/histidine kinase"/>
    <property type="match status" value="1"/>
</dbReference>
<dbReference type="Pfam" id="PF02518">
    <property type="entry name" value="HATPase_c"/>
    <property type="match status" value="1"/>
</dbReference>
<evidence type="ECO:0000256" key="6">
    <source>
        <dbReference type="ARBA" id="ARBA00022679"/>
    </source>
</evidence>
<evidence type="ECO:0000313" key="15">
    <source>
        <dbReference type="Proteomes" id="UP000242847"/>
    </source>
</evidence>
<evidence type="ECO:0000256" key="10">
    <source>
        <dbReference type="SAM" id="MobiDB-lite"/>
    </source>
</evidence>
<dbReference type="Gene3D" id="1.10.287.130">
    <property type="match status" value="1"/>
</dbReference>
<evidence type="ECO:0000256" key="1">
    <source>
        <dbReference type="ARBA" id="ARBA00000085"/>
    </source>
</evidence>
<evidence type="ECO:0000256" key="2">
    <source>
        <dbReference type="ARBA" id="ARBA00004651"/>
    </source>
</evidence>
<dbReference type="EC" id="2.7.13.3" evidence="3"/>
<evidence type="ECO:0000256" key="9">
    <source>
        <dbReference type="ARBA" id="ARBA00022840"/>
    </source>
</evidence>
<dbReference type="SMART" id="SM00304">
    <property type="entry name" value="HAMP"/>
    <property type="match status" value="1"/>
</dbReference>
<dbReference type="CDD" id="cd06225">
    <property type="entry name" value="HAMP"/>
    <property type="match status" value="1"/>
</dbReference>
<dbReference type="PANTHER" id="PTHR44936">
    <property type="entry name" value="SENSOR PROTEIN CREC"/>
    <property type="match status" value="1"/>
</dbReference>
<organism evidence="14 15">
    <name type="scientific">Halopseudomonas pachastrellae</name>
    <dbReference type="NCBI Taxonomy" id="254161"/>
    <lineage>
        <taxon>Bacteria</taxon>
        <taxon>Pseudomonadati</taxon>
        <taxon>Pseudomonadota</taxon>
        <taxon>Gammaproteobacteria</taxon>
        <taxon>Pseudomonadales</taxon>
        <taxon>Pseudomonadaceae</taxon>
        <taxon>Halopseudomonas</taxon>
    </lineage>
</organism>
<sequence length="444" mass="48857">MRLFWKVFAVLWLATLLVGGSGFLVSRTLQQDWLLLQLNPQLRDFAAQLVDIYEQQGPQAAQQWLETQRREDRLRAHLFDDSGSPLLPGTLPPNPRFAPGPPPEPPRHGDGPGRGRLFQLAWDSEQTSYFVTLYVPAPALWEGQRAPVTLILNVILAMAVLALLSLVLSRYLTRPLRQLGSAAQALAKGRFSAGSLQQTSERRDEIGELARRFESMAEQVQSLLDSQQQLLRDVSHELRSPLARLRVGLALGSQRDLGADDPLWQRLDRECDRLDRLIDGILTLSRLDSQREPPTRFALDPLVRQVVDDSRFAAADLTLALQGQSDLNLTGWPDQLQAALDNLLRNAVRFSPPNGVIQVALAATGQGAQIIIDDQGPGVPDEWLNRLSEPFVRVPGQSADSGYGLGLTIAQRAVARHGGKLTFTRNDSGGLRATVVLPGSKTGA</sequence>
<dbReference type="InterPro" id="IPR003594">
    <property type="entry name" value="HATPase_dom"/>
</dbReference>
<evidence type="ECO:0000256" key="7">
    <source>
        <dbReference type="ARBA" id="ARBA00022741"/>
    </source>
</evidence>
<evidence type="ECO:0000256" key="8">
    <source>
        <dbReference type="ARBA" id="ARBA00022777"/>
    </source>
</evidence>
<keyword evidence="5" id="KW-0597">Phosphoprotein</keyword>
<keyword evidence="11" id="KW-1133">Transmembrane helix</keyword>
<dbReference type="GO" id="GO:0005524">
    <property type="term" value="F:ATP binding"/>
    <property type="evidence" value="ECO:0007669"/>
    <property type="project" value="UniProtKB-KW"/>
</dbReference>
<protein>
    <recommendedName>
        <fullName evidence="3">histidine kinase</fullName>
        <ecNumber evidence="3">2.7.13.3</ecNumber>
    </recommendedName>
</protein>
<dbReference type="Proteomes" id="UP000242847">
    <property type="component" value="Unassembled WGS sequence"/>
</dbReference>
<dbReference type="SUPFAM" id="SSF158472">
    <property type="entry name" value="HAMP domain-like"/>
    <property type="match status" value="1"/>
</dbReference>
<keyword evidence="15" id="KW-1185">Reference proteome</keyword>
<feature type="transmembrane region" description="Helical" evidence="11">
    <location>
        <begin position="150"/>
        <end position="168"/>
    </location>
</feature>
<dbReference type="InterPro" id="IPR004358">
    <property type="entry name" value="Sig_transdc_His_kin-like_C"/>
</dbReference>
<keyword evidence="8" id="KW-0418">Kinase</keyword>
<dbReference type="InterPro" id="IPR003661">
    <property type="entry name" value="HisK_dim/P_dom"/>
</dbReference>
<evidence type="ECO:0000256" key="4">
    <source>
        <dbReference type="ARBA" id="ARBA00022475"/>
    </source>
</evidence>
<evidence type="ECO:0000256" key="3">
    <source>
        <dbReference type="ARBA" id="ARBA00012438"/>
    </source>
</evidence>
<evidence type="ECO:0000256" key="11">
    <source>
        <dbReference type="SAM" id="Phobius"/>
    </source>
</evidence>
<proteinExistence type="predicted"/>
<dbReference type="OrthoDB" id="9804645at2"/>
<feature type="domain" description="Histidine kinase" evidence="12">
    <location>
        <begin position="233"/>
        <end position="441"/>
    </location>
</feature>
<evidence type="ECO:0000313" key="14">
    <source>
        <dbReference type="EMBL" id="ONM44276.1"/>
    </source>
</evidence>
<name>A0A1S8DHM2_9GAMM</name>
<keyword evidence="4" id="KW-1003">Cell membrane</keyword>
<dbReference type="STRING" id="254161.SAMN05216256_11775"/>
<comment type="caution">
    <text evidence="14">The sequence shown here is derived from an EMBL/GenBank/DDBJ whole genome shotgun (WGS) entry which is preliminary data.</text>
</comment>
<dbReference type="GO" id="GO:0000155">
    <property type="term" value="F:phosphorelay sensor kinase activity"/>
    <property type="evidence" value="ECO:0007669"/>
    <property type="project" value="InterPro"/>
</dbReference>
<dbReference type="PROSITE" id="PS50109">
    <property type="entry name" value="HIS_KIN"/>
    <property type="match status" value="1"/>
</dbReference>
<dbReference type="SUPFAM" id="SSF47384">
    <property type="entry name" value="Homodimeric domain of signal transducing histidine kinase"/>
    <property type="match status" value="1"/>
</dbReference>
<dbReference type="CDD" id="cd00075">
    <property type="entry name" value="HATPase"/>
    <property type="match status" value="1"/>
</dbReference>
<dbReference type="PANTHER" id="PTHR44936:SF10">
    <property type="entry name" value="SENSOR PROTEIN RSTB"/>
    <property type="match status" value="1"/>
</dbReference>
<feature type="domain" description="HAMP" evidence="13">
    <location>
        <begin position="170"/>
        <end position="225"/>
    </location>
</feature>
<dbReference type="Gene3D" id="3.30.565.10">
    <property type="entry name" value="Histidine kinase-like ATPase, C-terminal domain"/>
    <property type="match status" value="1"/>
</dbReference>
<dbReference type="InterPro" id="IPR036890">
    <property type="entry name" value="HATPase_C_sf"/>
</dbReference>
<comment type="subcellular location">
    <subcellularLocation>
        <location evidence="2">Cell membrane</location>
        <topology evidence="2">Multi-pass membrane protein</topology>
    </subcellularLocation>
</comment>
<dbReference type="Gene3D" id="6.10.340.10">
    <property type="match status" value="1"/>
</dbReference>
<keyword evidence="6" id="KW-0808">Transferase</keyword>
<dbReference type="InterPro" id="IPR036097">
    <property type="entry name" value="HisK_dim/P_sf"/>
</dbReference>